<evidence type="ECO:0000313" key="3">
    <source>
        <dbReference type="EMBL" id="MZL34303.1"/>
    </source>
</evidence>
<dbReference type="InterPro" id="IPR006935">
    <property type="entry name" value="Helicase/UvrB_N"/>
</dbReference>
<evidence type="ECO:0000259" key="2">
    <source>
        <dbReference type="PROSITE" id="PS51194"/>
    </source>
</evidence>
<keyword evidence="3" id="KW-0067">ATP-binding</keyword>
<feature type="region of interest" description="Disordered" evidence="1">
    <location>
        <begin position="648"/>
        <end position="674"/>
    </location>
</feature>
<comment type="caution">
    <text evidence="3">The sequence shown here is derived from an EMBL/GenBank/DDBJ whole genome shotgun (WGS) entry which is preliminary data.</text>
</comment>
<evidence type="ECO:0000256" key="1">
    <source>
        <dbReference type="SAM" id="MobiDB-lite"/>
    </source>
</evidence>
<dbReference type="SUPFAM" id="SSF52540">
    <property type="entry name" value="P-loop containing nucleoside triphosphate hydrolases"/>
    <property type="match status" value="1"/>
</dbReference>
<evidence type="ECO:0000313" key="4">
    <source>
        <dbReference type="Proteomes" id="UP000477285"/>
    </source>
</evidence>
<protein>
    <submittedName>
        <fullName evidence="3">DEAD/DEAH box helicase family protein</fullName>
    </submittedName>
</protein>
<dbReference type="AlphaFoldDB" id="A0A6L8T5A2"/>
<dbReference type="PANTHER" id="PTHR47396:SF1">
    <property type="entry name" value="ATP-DEPENDENT HELICASE IRC3-RELATED"/>
    <property type="match status" value="1"/>
</dbReference>
<dbReference type="GO" id="GO:0003677">
    <property type="term" value="F:DNA binding"/>
    <property type="evidence" value="ECO:0007669"/>
    <property type="project" value="InterPro"/>
</dbReference>
<accession>A0A6L8T5A2</accession>
<proteinExistence type="predicted"/>
<dbReference type="Pfam" id="PF04851">
    <property type="entry name" value="ResIII"/>
    <property type="match status" value="1"/>
</dbReference>
<sequence length="674" mass="77707">MNINLPKYNQTVYAELLQAMVWNNKCALCAATGTGKSYIAAKFVQEAVIEQDTLILVPFRASAKIWNTLLPQATTMTYQGLLYNRPELAKYKLIICDEMHHLGADEWGKVFNELTENYHGKLLGLTATPIRFLDGNRNIAKEFFDGNDIQGVQLSEAIQKKILPTFEYVTALYDLPESKGNNELTEKLYNRLDFLRNEYSFQNILRKHLAGRHPVKAIVFVDSIQEIPKVMDSCREIFPDAVHLDAHSKYSGKENAETYEQFEITDGDCFLYVVDILNEGIHLSGANVEIMFRRTRSPIVYLQQLGRILSASNAENDVIIFDFVANHMNMREYTKMQNETVSRLSFDIGDPYRQIVQHDYALEELELLEKLHQLENNLWSEEEDALMREYYGKHGSGINYLLTVLPNRTRISIISRAKILGLAGTRKEYSEEFKDDIKKYYCQKNGIDLILQKYPGYTRAGITNIANRMGLTFRDSQPWTAEEDELLKQNASLSISELLKIFPDRTKAGITGRKHNLGITNRSMHTWTEEEISILKANADLTSEEIRSRFFPDLTISNINSARRKHDCRKDRNWKPDKIERFCALYSKGGWNAVKKDPEFSDMSKEAINGAAHRYNVRSAASHPTTWTEEEKDICREWLAIPEKERPPRRELAKRIPAHSENGIKDMCRRLKTD</sequence>
<dbReference type="Gene3D" id="3.40.50.300">
    <property type="entry name" value="P-loop containing nucleotide triphosphate hydrolases"/>
    <property type="match status" value="3"/>
</dbReference>
<dbReference type="RefSeq" id="WP_161233996.1">
    <property type="nucleotide sequence ID" value="NZ_JANGDT010000039.1"/>
</dbReference>
<keyword evidence="3" id="KW-0547">Nucleotide-binding</keyword>
<gene>
    <name evidence="3" type="ORF">GT728_14095</name>
</gene>
<dbReference type="PANTHER" id="PTHR47396">
    <property type="entry name" value="TYPE I RESTRICTION ENZYME ECOKI R PROTEIN"/>
    <property type="match status" value="1"/>
</dbReference>
<dbReference type="Proteomes" id="UP000477285">
    <property type="component" value="Unassembled WGS sequence"/>
</dbReference>
<feature type="compositionally biased region" description="Basic and acidic residues" evidence="1">
    <location>
        <begin position="662"/>
        <end position="674"/>
    </location>
</feature>
<keyword evidence="3" id="KW-0347">Helicase</keyword>
<dbReference type="EMBL" id="WWVQ01000036">
    <property type="protein sequence ID" value="MZL34303.1"/>
    <property type="molecule type" value="Genomic_DNA"/>
</dbReference>
<dbReference type="GO" id="GO:0016787">
    <property type="term" value="F:hydrolase activity"/>
    <property type="evidence" value="ECO:0007669"/>
    <property type="project" value="InterPro"/>
</dbReference>
<dbReference type="GO" id="GO:0005524">
    <property type="term" value="F:ATP binding"/>
    <property type="evidence" value="ECO:0007669"/>
    <property type="project" value="InterPro"/>
</dbReference>
<organism evidence="3 4">
    <name type="scientific">Blautia wexlerae</name>
    <dbReference type="NCBI Taxonomy" id="418240"/>
    <lineage>
        <taxon>Bacteria</taxon>
        <taxon>Bacillati</taxon>
        <taxon>Bacillota</taxon>
        <taxon>Clostridia</taxon>
        <taxon>Lachnospirales</taxon>
        <taxon>Lachnospiraceae</taxon>
        <taxon>Blautia</taxon>
    </lineage>
</organism>
<dbReference type="GO" id="GO:0004386">
    <property type="term" value="F:helicase activity"/>
    <property type="evidence" value="ECO:0007669"/>
    <property type="project" value="UniProtKB-KW"/>
</dbReference>
<dbReference type="SMART" id="SM00487">
    <property type="entry name" value="DEXDc"/>
    <property type="match status" value="1"/>
</dbReference>
<feature type="domain" description="Helicase C-terminal" evidence="2">
    <location>
        <begin position="187"/>
        <end position="352"/>
    </location>
</feature>
<name>A0A6L8T5A2_9FIRM</name>
<dbReference type="InterPro" id="IPR001650">
    <property type="entry name" value="Helicase_C-like"/>
</dbReference>
<keyword evidence="3" id="KW-0378">Hydrolase</keyword>
<dbReference type="GO" id="GO:0005829">
    <property type="term" value="C:cytosol"/>
    <property type="evidence" value="ECO:0007669"/>
    <property type="project" value="TreeGrafter"/>
</dbReference>
<dbReference type="PROSITE" id="PS51194">
    <property type="entry name" value="HELICASE_CTER"/>
    <property type="match status" value="1"/>
</dbReference>
<dbReference type="Pfam" id="PF00271">
    <property type="entry name" value="Helicase_C"/>
    <property type="match status" value="1"/>
</dbReference>
<dbReference type="InterPro" id="IPR050742">
    <property type="entry name" value="Helicase_Restrict-Modif_Enz"/>
</dbReference>
<dbReference type="InterPro" id="IPR014001">
    <property type="entry name" value="Helicase_ATP-bd"/>
</dbReference>
<dbReference type="InterPro" id="IPR027417">
    <property type="entry name" value="P-loop_NTPase"/>
</dbReference>
<reference evidence="3 4" key="1">
    <citation type="journal article" date="2019" name="Nat. Med.">
        <title>A library of human gut bacterial isolates paired with longitudinal multiomics data enables mechanistic microbiome research.</title>
        <authorList>
            <person name="Poyet M."/>
            <person name="Groussin M."/>
            <person name="Gibbons S.M."/>
            <person name="Avila-Pacheco J."/>
            <person name="Jiang X."/>
            <person name="Kearney S.M."/>
            <person name="Perrotta A.R."/>
            <person name="Berdy B."/>
            <person name="Zhao S."/>
            <person name="Lieberman T.D."/>
            <person name="Swanson P.K."/>
            <person name="Smith M."/>
            <person name="Roesemann S."/>
            <person name="Alexander J.E."/>
            <person name="Rich S.A."/>
            <person name="Livny J."/>
            <person name="Vlamakis H."/>
            <person name="Clish C."/>
            <person name="Bullock K."/>
            <person name="Deik A."/>
            <person name="Scott J."/>
            <person name="Pierce K.A."/>
            <person name="Xavier R.J."/>
            <person name="Alm E.J."/>
        </authorList>
    </citation>
    <scope>NUCLEOTIDE SEQUENCE [LARGE SCALE GENOMIC DNA]</scope>
    <source>
        <strain evidence="3 4">BIOML-A1</strain>
    </source>
</reference>